<dbReference type="CDD" id="cd04793">
    <property type="entry name" value="LanC"/>
    <property type="match status" value="1"/>
</dbReference>
<sequence>MSTGQNLAEGAVGIALLHLETGAWEAAYAALQEAVSSGVSTAAGASLFYGAPALAFVLAASTRADLTRATATVATGTAAVTRRRLEAAHQRIDRRQRPAYAEFDLIRGLTGLGVALRRIGALDLLREVLTYLVRLTEPLDGLPGWWCPTGPNRTKPGPAGGHSNHGMAHGITGPLALMALTMSEGVHVNGQPAALARICQWLDRWERQTDSGQAWWPQIITLDELRRGDTDQQSPLRPSWCYGTPGIARAQQLAARALGDTTRQRNAETAFAACVSDPGQLARLTCRGLCHGTAGILAAGRRIAADALTPIPVAPLLDLHRQAAATPDEPPGFLDGTAGAQLTATGITTSWDACLLLC</sequence>
<accession>A0A5D0TYT6</accession>
<proteinExistence type="predicted"/>
<feature type="binding site" evidence="1">
    <location>
        <position position="290"/>
    </location>
    <ligand>
        <name>Zn(2+)</name>
        <dbReference type="ChEBI" id="CHEBI:29105"/>
    </ligand>
</feature>
<organism evidence="2 3">
    <name type="scientific">Actinomadura syzygii</name>
    <dbReference type="NCBI Taxonomy" id="1427538"/>
    <lineage>
        <taxon>Bacteria</taxon>
        <taxon>Bacillati</taxon>
        <taxon>Actinomycetota</taxon>
        <taxon>Actinomycetes</taxon>
        <taxon>Streptosporangiales</taxon>
        <taxon>Thermomonosporaceae</taxon>
        <taxon>Actinomadura</taxon>
    </lineage>
</organism>
<dbReference type="GO" id="GO:0046872">
    <property type="term" value="F:metal ion binding"/>
    <property type="evidence" value="ECO:0007669"/>
    <property type="project" value="UniProtKB-KW"/>
</dbReference>
<dbReference type="GO" id="GO:0031179">
    <property type="term" value="P:peptide modification"/>
    <property type="evidence" value="ECO:0007669"/>
    <property type="project" value="InterPro"/>
</dbReference>
<evidence type="ECO:0000313" key="3">
    <source>
        <dbReference type="Proteomes" id="UP000322634"/>
    </source>
</evidence>
<dbReference type="AlphaFoldDB" id="A0A5D0TYT6"/>
<dbReference type="OrthoDB" id="1882482at2"/>
<dbReference type="EMBL" id="VSFF01000013">
    <property type="protein sequence ID" value="TYC10059.1"/>
    <property type="molecule type" value="Genomic_DNA"/>
</dbReference>
<gene>
    <name evidence="2" type="ORF">FXF65_33750</name>
</gene>
<evidence type="ECO:0000313" key="2">
    <source>
        <dbReference type="EMBL" id="TYC10059.1"/>
    </source>
</evidence>
<dbReference type="Gene3D" id="1.50.10.20">
    <property type="match status" value="1"/>
</dbReference>
<feature type="binding site" evidence="1">
    <location>
        <position position="241"/>
    </location>
    <ligand>
        <name>Zn(2+)</name>
        <dbReference type="ChEBI" id="CHEBI:29105"/>
    </ligand>
</feature>
<dbReference type="Pfam" id="PF05147">
    <property type="entry name" value="LANC_like"/>
    <property type="match status" value="1"/>
</dbReference>
<dbReference type="SUPFAM" id="SSF158745">
    <property type="entry name" value="LanC-like"/>
    <property type="match status" value="1"/>
</dbReference>
<dbReference type="PRINTS" id="PR01950">
    <property type="entry name" value="LANCSUPER"/>
</dbReference>
<reference evidence="2 3" key="1">
    <citation type="submission" date="2019-08" db="EMBL/GenBank/DDBJ databases">
        <title>Actinomadura sp. nov. CYP1-5 isolated from mountain soil.</title>
        <authorList>
            <person name="Songsumanus A."/>
            <person name="Kuncharoen N."/>
            <person name="Kudo T."/>
            <person name="Yuki M."/>
            <person name="Igarashi Y."/>
            <person name="Tanasupawat S."/>
        </authorList>
    </citation>
    <scope>NUCLEOTIDE SEQUENCE [LARGE SCALE GENOMIC DNA]</scope>
    <source>
        <strain evidence="2 3">GKU157</strain>
    </source>
</reference>
<keyword evidence="1" id="KW-0479">Metal-binding</keyword>
<comment type="caution">
    <text evidence="2">The sequence shown here is derived from an EMBL/GenBank/DDBJ whole genome shotgun (WGS) entry which is preliminary data.</text>
</comment>
<dbReference type="InterPro" id="IPR033889">
    <property type="entry name" value="LanC"/>
</dbReference>
<protein>
    <submittedName>
        <fullName evidence="2">Lanthionine synthetase C family protein</fullName>
    </submittedName>
</protein>
<keyword evidence="3" id="KW-1185">Reference proteome</keyword>
<keyword evidence="1" id="KW-0862">Zinc</keyword>
<evidence type="ECO:0000256" key="1">
    <source>
        <dbReference type="PIRSR" id="PIRSR607822-1"/>
    </source>
</evidence>
<dbReference type="SMART" id="SM01260">
    <property type="entry name" value="LANC_like"/>
    <property type="match status" value="1"/>
</dbReference>
<dbReference type="PRINTS" id="PR01955">
    <property type="entry name" value="LANCFRANKIA"/>
</dbReference>
<feature type="binding site" evidence="1">
    <location>
        <position position="291"/>
    </location>
    <ligand>
        <name>Zn(2+)</name>
        <dbReference type="ChEBI" id="CHEBI:29105"/>
    </ligand>
</feature>
<dbReference type="RefSeq" id="WP_148354106.1">
    <property type="nucleotide sequence ID" value="NZ_JBHSBF010000005.1"/>
</dbReference>
<dbReference type="InterPro" id="IPR007822">
    <property type="entry name" value="LANC-like"/>
</dbReference>
<name>A0A5D0TYT6_9ACTN</name>
<dbReference type="Proteomes" id="UP000322634">
    <property type="component" value="Unassembled WGS sequence"/>
</dbReference>